<evidence type="ECO:0000256" key="1">
    <source>
        <dbReference type="ARBA" id="ARBA00004141"/>
    </source>
</evidence>
<keyword evidence="8" id="KW-1185">Reference proteome</keyword>
<dbReference type="Pfam" id="PF01740">
    <property type="entry name" value="STAS"/>
    <property type="match status" value="1"/>
</dbReference>
<dbReference type="Proteomes" id="UP000030512">
    <property type="component" value="Chromosome"/>
</dbReference>
<dbReference type="Gene3D" id="3.30.750.24">
    <property type="entry name" value="STAS domain"/>
    <property type="match status" value="1"/>
</dbReference>
<sequence length="544" mass="57570">MIAILEARRAGLLSRAHWLNNLLAGVIVGVVALPLAMAFAIASGAKPEQGLYTAIVAGGLTSLFGGSRVQIGGPTGAFIVILAGITGKYGIGGLQIATLMAGIMLLLMGLTKLGGVIKYIPDPVIVGFTSGIGVIIFVGQWKDFFGLSPAAGAEHFHEKFWELAQAFPTLHVETTLLGGLTLAVLLISGRILKRIPAPLVAMLIGTCVQWQFQWDGVATIGSAFGGIPQKLPQFQLPTMSVSEAIQLIGPAFTIALLGAIESLLSAVVADSMAGTKHDSNQELIGQGIANICSPLFGGFASTGAIARTATNVRNGANSPLAGIVHTLTLIGIVMLLAPYASLIPLSALAAILFVVAYNMSELHRFGHMLRTAPKPDVAVLLITFLLTVFGDLVIAVNIGVMLAALLFMKRMSEAVGIEQQTHDAVVEELDDADFTLPANTVVFAMEGPFFFGAAARLESALEVIHGHTEILVLRLEKVPFIDATGLQALWDLLDNCKRHKTRLILCGARPNVFEKMRRAGLVGQVGKPNVVDRIQQIAMDMIKK</sequence>
<dbReference type="CDD" id="cd07042">
    <property type="entry name" value="STAS_SulP_like_sulfate_transporter"/>
    <property type="match status" value="1"/>
</dbReference>
<dbReference type="GO" id="GO:0016020">
    <property type="term" value="C:membrane"/>
    <property type="evidence" value="ECO:0007669"/>
    <property type="project" value="UniProtKB-SubCell"/>
</dbReference>
<dbReference type="PROSITE" id="PS50801">
    <property type="entry name" value="STAS"/>
    <property type="match status" value="1"/>
</dbReference>
<evidence type="ECO:0000256" key="2">
    <source>
        <dbReference type="ARBA" id="ARBA00022692"/>
    </source>
</evidence>
<dbReference type="RefSeq" id="WP_036276809.1">
    <property type="nucleotide sequence ID" value="NZ_CP014476.1"/>
</dbReference>
<feature type="transmembrane region" description="Helical" evidence="5">
    <location>
        <begin position="77"/>
        <end position="107"/>
    </location>
</feature>
<dbReference type="EMBL" id="CP014476">
    <property type="protein sequence ID" value="AMK75406.1"/>
    <property type="molecule type" value="Genomic_DNA"/>
</dbReference>
<keyword evidence="4 5" id="KW-0472">Membrane</keyword>
<keyword evidence="2 5" id="KW-0812">Transmembrane</keyword>
<feature type="transmembrane region" description="Helical" evidence="5">
    <location>
        <begin position="119"/>
        <end position="139"/>
    </location>
</feature>
<dbReference type="STRING" id="1538553.JT25_002695"/>
<feature type="transmembrane region" description="Helical" evidence="5">
    <location>
        <begin position="327"/>
        <end position="357"/>
    </location>
</feature>
<comment type="subcellular location">
    <subcellularLocation>
        <location evidence="1">Membrane</location>
        <topology evidence="1">Multi-pass membrane protein</topology>
    </subcellularLocation>
</comment>
<dbReference type="KEGG" id="mdn:JT25_002695"/>
<evidence type="ECO:0000313" key="7">
    <source>
        <dbReference type="EMBL" id="AMK75406.1"/>
    </source>
</evidence>
<feature type="domain" description="STAS" evidence="6">
    <location>
        <begin position="430"/>
        <end position="541"/>
    </location>
</feature>
<evidence type="ECO:0000259" key="6">
    <source>
        <dbReference type="PROSITE" id="PS50801"/>
    </source>
</evidence>
<evidence type="ECO:0000256" key="4">
    <source>
        <dbReference type="ARBA" id="ARBA00023136"/>
    </source>
</evidence>
<organism evidence="7 8">
    <name type="scientific">Methylomonas denitrificans</name>
    <dbReference type="NCBI Taxonomy" id="1538553"/>
    <lineage>
        <taxon>Bacteria</taxon>
        <taxon>Pseudomonadati</taxon>
        <taxon>Pseudomonadota</taxon>
        <taxon>Gammaproteobacteria</taxon>
        <taxon>Methylococcales</taxon>
        <taxon>Methylococcaceae</taxon>
        <taxon>Methylomonas</taxon>
    </lineage>
</organism>
<dbReference type="InterPro" id="IPR002645">
    <property type="entry name" value="STAS_dom"/>
</dbReference>
<proteinExistence type="predicted"/>
<dbReference type="SUPFAM" id="SSF52091">
    <property type="entry name" value="SpoIIaa-like"/>
    <property type="match status" value="1"/>
</dbReference>
<evidence type="ECO:0000256" key="3">
    <source>
        <dbReference type="ARBA" id="ARBA00022989"/>
    </source>
</evidence>
<gene>
    <name evidence="7" type="ORF">JT25_002695</name>
</gene>
<dbReference type="AlphaFoldDB" id="A0A140E4T2"/>
<dbReference type="Pfam" id="PF00916">
    <property type="entry name" value="Sulfate_transp"/>
    <property type="match status" value="1"/>
</dbReference>
<protein>
    <submittedName>
        <fullName evidence="7">Sulfate transporter</fullName>
    </submittedName>
</protein>
<dbReference type="GO" id="GO:0055085">
    <property type="term" value="P:transmembrane transport"/>
    <property type="evidence" value="ECO:0007669"/>
    <property type="project" value="InterPro"/>
</dbReference>
<keyword evidence="3 5" id="KW-1133">Transmembrane helix</keyword>
<feature type="transmembrane region" description="Helical" evidence="5">
    <location>
        <begin position="288"/>
        <end position="306"/>
    </location>
</feature>
<feature type="transmembrane region" description="Helical" evidence="5">
    <location>
        <begin position="247"/>
        <end position="268"/>
    </location>
</feature>
<feature type="transmembrane region" description="Helical" evidence="5">
    <location>
        <begin position="22"/>
        <end position="43"/>
    </location>
</feature>
<dbReference type="InterPro" id="IPR011547">
    <property type="entry name" value="SLC26A/SulP_dom"/>
</dbReference>
<reference evidence="7 8" key="1">
    <citation type="journal article" date="2015" name="Environ. Microbiol.">
        <title>Methane oxidation coupled to nitrate reduction under hypoxia by the Gammaproteobacterium Methylomonas denitrificans, sp. nov. type strain FJG1.</title>
        <authorList>
            <person name="Kits K.D."/>
            <person name="Klotz M.G."/>
            <person name="Stein L.Y."/>
        </authorList>
    </citation>
    <scope>NUCLEOTIDE SEQUENCE [LARGE SCALE GENOMIC DNA]</scope>
    <source>
        <strain evidence="7 8">FJG1</strain>
    </source>
</reference>
<evidence type="ECO:0000256" key="5">
    <source>
        <dbReference type="SAM" id="Phobius"/>
    </source>
</evidence>
<dbReference type="InterPro" id="IPR001902">
    <property type="entry name" value="SLC26A/SulP_fam"/>
</dbReference>
<name>A0A140E4T2_9GAMM</name>
<dbReference type="InterPro" id="IPR036513">
    <property type="entry name" value="STAS_dom_sf"/>
</dbReference>
<dbReference type="OrthoDB" id="9769739at2"/>
<feature type="transmembrane region" description="Helical" evidence="5">
    <location>
        <begin position="377"/>
        <end position="407"/>
    </location>
</feature>
<dbReference type="PANTHER" id="PTHR11814">
    <property type="entry name" value="SULFATE TRANSPORTER"/>
    <property type="match status" value="1"/>
</dbReference>
<evidence type="ECO:0000313" key="8">
    <source>
        <dbReference type="Proteomes" id="UP000030512"/>
    </source>
</evidence>
<feature type="transmembrane region" description="Helical" evidence="5">
    <location>
        <begin position="175"/>
        <end position="192"/>
    </location>
</feature>
<accession>A0A140E4T2</accession>